<dbReference type="Pfam" id="PF10237">
    <property type="entry name" value="N6-adenineMlase"/>
    <property type="match status" value="1"/>
</dbReference>
<dbReference type="AlphaFoldDB" id="A0A168A2X1"/>
<keyword evidence="3 5" id="KW-0489">Methyltransferase</keyword>
<dbReference type="GO" id="GO:0016279">
    <property type="term" value="F:protein-lysine N-methyltransferase activity"/>
    <property type="evidence" value="ECO:0007669"/>
    <property type="project" value="InterPro"/>
</dbReference>
<name>A0A168A2X1_9HYPO</name>
<keyword evidence="2" id="KW-0963">Cytoplasm</keyword>
<dbReference type="PANTHER" id="PTHR13200">
    <property type="entry name" value="EEF1A LYSINE METHYLTRANSFERASE 1"/>
    <property type="match status" value="1"/>
</dbReference>
<dbReference type="Proteomes" id="UP000078544">
    <property type="component" value="Unassembled WGS sequence"/>
</dbReference>
<comment type="caution">
    <text evidence="5">The sequence shown here is derived from an EMBL/GenBank/DDBJ whole genome shotgun (WGS) entry which is preliminary data.</text>
</comment>
<gene>
    <name evidence="5" type="ORF">AAL_05782</name>
</gene>
<comment type="subcellular location">
    <subcellularLocation>
        <location evidence="1">Cytoplasm</location>
    </subcellularLocation>
</comment>
<dbReference type="GO" id="GO:0032259">
    <property type="term" value="P:methylation"/>
    <property type="evidence" value="ECO:0007669"/>
    <property type="project" value="UniProtKB-KW"/>
</dbReference>
<accession>A0A168A2X1</accession>
<reference evidence="5 6" key="1">
    <citation type="journal article" date="2016" name="Genome Biol. Evol.">
        <title>Divergent and convergent evolution of fungal pathogenicity.</title>
        <authorList>
            <person name="Shang Y."/>
            <person name="Xiao G."/>
            <person name="Zheng P."/>
            <person name="Cen K."/>
            <person name="Zhan S."/>
            <person name="Wang C."/>
        </authorList>
    </citation>
    <scope>NUCLEOTIDE SEQUENCE [LARGE SCALE GENOMIC DNA]</scope>
    <source>
        <strain evidence="5 6">RCEF 2490</strain>
    </source>
</reference>
<dbReference type="InterPro" id="IPR041370">
    <property type="entry name" value="Mlase_EEF1AKMT1/ZCCHC4"/>
</dbReference>
<evidence type="ECO:0000313" key="6">
    <source>
        <dbReference type="Proteomes" id="UP000078544"/>
    </source>
</evidence>
<proteinExistence type="predicted"/>
<protein>
    <submittedName>
        <fullName evidence="5">N-6 adenine-specific DNA methyltransferase 2</fullName>
    </submittedName>
</protein>
<sequence>MNTDDEPDDEPITLSKQTLLALAEFNAEKDAHQSRFNDLRAQAEYDAQVSMEAFTEDWNESQFWYTPETADLLATQLLNGSSSDSKIGIVSAPSVFMALRNKIKYPRSSAQKFAF</sequence>
<dbReference type="PANTHER" id="PTHR13200:SF0">
    <property type="entry name" value="EEF1A LYSINE METHYLTRANSFERASE 1"/>
    <property type="match status" value="1"/>
</dbReference>
<dbReference type="InterPro" id="IPR019369">
    <property type="entry name" value="Efm5/EEF1AKMT1"/>
</dbReference>
<dbReference type="EMBL" id="AZGY01000013">
    <property type="protein sequence ID" value="KZZ93397.1"/>
    <property type="molecule type" value="Genomic_DNA"/>
</dbReference>
<keyword evidence="4 5" id="KW-0808">Transferase</keyword>
<evidence type="ECO:0000256" key="3">
    <source>
        <dbReference type="ARBA" id="ARBA00022603"/>
    </source>
</evidence>
<evidence type="ECO:0000313" key="5">
    <source>
        <dbReference type="EMBL" id="KZZ93397.1"/>
    </source>
</evidence>
<evidence type="ECO:0000256" key="4">
    <source>
        <dbReference type="ARBA" id="ARBA00022679"/>
    </source>
</evidence>
<dbReference type="STRING" id="1081109.A0A168A2X1"/>
<organism evidence="5 6">
    <name type="scientific">Moelleriella libera RCEF 2490</name>
    <dbReference type="NCBI Taxonomy" id="1081109"/>
    <lineage>
        <taxon>Eukaryota</taxon>
        <taxon>Fungi</taxon>
        <taxon>Dikarya</taxon>
        <taxon>Ascomycota</taxon>
        <taxon>Pezizomycotina</taxon>
        <taxon>Sordariomycetes</taxon>
        <taxon>Hypocreomycetidae</taxon>
        <taxon>Hypocreales</taxon>
        <taxon>Clavicipitaceae</taxon>
        <taxon>Moelleriella</taxon>
    </lineage>
</organism>
<keyword evidence="6" id="KW-1185">Reference proteome</keyword>
<dbReference type="GO" id="GO:0005737">
    <property type="term" value="C:cytoplasm"/>
    <property type="evidence" value="ECO:0007669"/>
    <property type="project" value="UniProtKB-SubCell"/>
</dbReference>
<evidence type="ECO:0000256" key="2">
    <source>
        <dbReference type="ARBA" id="ARBA00022490"/>
    </source>
</evidence>
<evidence type="ECO:0000256" key="1">
    <source>
        <dbReference type="ARBA" id="ARBA00004496"/>
    </source>
</evidence>
<dbReference type="OrthoDB" id="206354at2759"/>